<evidence type="ECO:0000313" key="1">
    <source>
        <dbReference type="EMBL" id="KAB2634197.1"/>
    </source>
</evidence>
<reference evidence="1 2" key="2">
    <citation type="submission" date="2019-11" db="EMBL/GenBank/DDBJ databases">
        <title>A de novo genome assembly of a pear dwarfing rootstock.</title>
        <authorList>
            <person name="Wang F."/>
            <person name="Wang J."/>
            <person name="Li S."/>
            <person name="Zhang Y."/>
            <person name="Fang M."/>
            <person name="Ma L."/>
            <person name="Zhao Y."/>
            <person name="Jiang S."/>
        </authorList>
    </citation>
    <scope>NUCLEOTIDE SEQUENCE [LARGE SCALE GENOMIC DNA]</scope>
    <source>
        <strain evidence="1">S2</strain>
        <tissue evidence="1">Leaf</tissue>
    </source>
</reference>
<evidence type="ECO:0000313" key="2">
    <source>
        <dbReference type="Proteomes" id="UP000327157"/>
    </source>
</evidence>
<keyword evidence="2" id="KW-1185">Reference proteome</keyword>
<proteinExistence type="predicted"/>
<protein>
    <submittedName>
        <fullName evidence="1">Uncharacterized protein</fullName>
    </submittedName>
</protein>
<name>A0A5N5I4U1_9ROSA</name>
<accession>A0A5N5I4U1</accession>
<reference evidence="1 2" key="1">
    <citation type="submission" date="2019-09" db="EMBL/GenBank/DDBJ databases">
        <authorList>
            <person name="Ou C."/>
        </authorList>
    </citation>
    <scope>NUCLEOTIDE SEQUENCE [LARGE SCALE GENOMIC DNA]</scope>
    <source>
        <strain evidence="1">S2</strain>
        <tissue evidence="1">Leaf</tissue>
    </source>
</reference>
<gene>
    <name evidence="1" type="ORF">D8674_038917</name>
</gene>
<comment type="caution">
    <text evidence="1">The sequence shown here is derived from an EMBL/GenBank/DDBJ whole genome shotgun (WGS) entry which is preliminary data.</text>
</comment>
<dbReference type="AlphaFoldDB" id="A0A5N5I4U1"/>
<dbReference type="Proteomes" id="UP000327157">
    <property type="component" value="Unassembled WGS sequence"/>
</dbReference>
<organism evidence="1 2">
    <name type="scientific">Pyrus ussuriensis x Pyrus communis</name>
    <dbReference type="NCBI Taxonomy" id="2448454"/>
    <lineage>
        <taxon>Eukaryota</taxon>
        <taxon>Viridiplantae</taxon>
        <taxon>Streptophyta</taxon>
        <taxon>Embryophyta</taxon>
        <taxon>Tracheophyta</taxon>
        <taxon>Spermatophyta</taxon>
        <taxon>Magnoliopsida</taxon>
        <taxon>eudicotyledons</taxon>
        <taxon>Gunneridae</taxon>
        <taxon>Pentapetalae</taxon>
        <taxon>rosids</taxon>
        <taxon>fabids</taxon>
        <taxon>Rosales</taxon>
        <taxon>Rosaceae</taxon>
        <taxon>Amygdaloideae</taxon>
        <taxon>Maleae</taxon>
        <taxon>Pyrus</taxon>
    </lineage>
</organism>
<sequence>MGLIHNQEVSPHCLAIFICVESLHALETWRQIVLSSQNETSSSSQRSSILPSLSNSRRLMVLSSRRIGHIKETREDKIHL</sequence>
<dbReference type="EMBL" id="SMOL01000086">
    <property type="protein sequence ID" value="KAB2634197.1"/>
    <property type="molecule type" value="Genomic_DNA"/>
</dbReference>